<evidence type="ECO:0000313" key="10">
    <source>
        <dbReference type="Proteomes" id="UP000429523"/>
    </source>
</evidence>
<dbReference type="Proteomes" id="UP000437068">
    <property type="component" value="Unassembled WGS sequence"/>
</dbReference>
<dbReference type="Proteomes" id="UP000429523">
    <property type="component" value="Unassembled WGS sequence"/>
</dbReference>
<proteinExistence type="predicted"/>
<evidence type="ECO:0000313" key="8">
    <source>
        <dbReference type="EMBL" id="KAE9288276.1"/>
    </source>
</evidence>
<evidence type="ECO:0000313" key="14">
    <source>
        <dbReference type="Proteomes" id="UP000440732"/>
    </source>
</evidence>
<evidence type="ECO:0000313" key="11">
    <source>
        <dbReference type="Proteomes" id="UP000433483"/>
    </source>
</evidence>
<evidence type="ECO:0000313" key="13">
    <source>
        <dbReference type="Proteomes" id="UP000440367"/>
    </source>
</evidence>
<gene>
    <name evidence="8" type="ORF">PF001_g20588</name>
    <name evidence="7" type="ORF">PF002_g11576</name>
    <name evidence="6" type="ORF">PF005_g10863</name>
    <name evidence="4" type="ORF">PF006_g19954</name>
    <name evidence="5" type="ORF">PF007_g8781</name>
    <name evidence="9" type="ORF">PF008_g10438</name>
    <name evidence="2" type="ORF">PF009_g11107</name>
    <name evidence="3" type="ORF">PF010_g10572</name>
</gene>
<feature type="region of interest" description="Disordered" evidence="1">
    <location>
        <begin position="1"/>
        <end position="54"/>
    </location>
</feature>
<dbReference type="AlphaFoldDB" id="A0A6A3SBN8"/>
<evidence type="ECO:0000313" key="17">
    <source>
        <dbReference type="Proteomes" id="UP000488956"/>
    </source>
</evidence>
<dbReference type="Proteomes" id="UP000486351">
    <property type="component" value="Unassembled WGS sequence"/>
</dbReference>
<organism evidence="4 14">
    <name type="scientific">Phytophthora fragariae</name>
    <dbReference type="NCBI Taxonomy" id="53985"/>
    <lineage>
        <taxon>Eukaryota</taxon>
        <taxon>Sar</taxon>
        <taxon>Stramenopiles</taxon>
        <taxon>Oomycota</taxon>
        <taxon>Peronosporomycetes</taxon>
        <taxon>Peronosporales</taxon>
        <taxon>Peronosporaceae</taxon>
        <taxon>Phytophthora</taxon>
    </lineage>
</organism>
<evidence type="ECO:0000313" key="12">
    <source>
        <dbReference type="Proteomes" id="UP000437068"/>
    </source>
</evidence>
<evidence type="ECO:0000313" key="6">
    <source>
        <dbReference type="EMBL" id="KAE9211792.1"/>
    </source>
</evidence>
<evidence type="ECO:0000313" key="16">
    <source>
        <dbReference type="Proteomes" id="UP000486351"/>
    </source>
</evidence>
<dbReference type="EMBL" id="QXGA01001702">
    <property type="protein sequence ID" value="KAE9112554.1"/>
    <property type="molecule type" value="Genomic_DNA"/>
</dbReference>
<keyword evidence="11" id="KW-1185">Reference proteome</keyword>
<evidence type="ECO:0000313" key="2">
    <source>
        <dbReference type="EMBL" id="KAE8939025.1"/>
    </source>
</evidence>
<name>A0A6A3SBN8_9STRA</name>
<dbReference type="EMBL" id="QXFX01000538">
    <property type="protein sequence ID" value="KAE9112079.1"/>
    <property type="molecule type" value="Genomic_DNA"/>
</dbReference>
<dbReference type="EMBL" id="QXGE01001785">
    <property type="protein sequence ID" value="KAE9288276.1"/>
    <property type="molecule type" value="Genomic_DNA"/>
</dbReference>
<accession>A0A6A3SBN8</accession>
<dbReference type="Proteomes" id="UP000440367">
    <property type="component" value="Unassembled WGS sequence"/>
</dbReference>
<evidence type="ECO:0000313" key="4">
    <source>
        <dbReference type="EMBL" id="KAE9112554.1"/>
    </source>
</evidence>
<evidence type="ECO:0000256" key="1">
    <source>
        <dbReference type="SAM" id="MobiDB-lite"/>
    </source>
</evidence>
<dbReference type="Proteomes" id="UP000440732">
    <property type="component" value="Unassembled WGS sequence"/>
</dbReference>
<dbReference type="EMBL" id="QXGB01000527">
    <property type="protein sequence ID" value="KAE9211792.1"/>
    <property type="molecule type" value="Genomic_DNA"/>
</dbReference>
<dbReference type="EMBL" id="QXFZ01000376">
    <property type="protein sequence ID" value="KAE9118845.1"/>
    <property type="molecule type" value="Genomic_DNA"/>
</dbReference>
<comment type="caution">
    <text evidence="4">The sequence shown here is derived from an EMBL/GenBank/DDBJ whole genome shotgun (WGS) entry which is preliminary data.</text>
</comment>
<dbReference type="Proteomes" id="UP000441208">
    <property type="component" value="Unassembled WGS sequence"/>
</dbReference>
<dbReference type="Proteomes" id="UP000433483">
    <property type="component" value="Unassembled WGS sequence"/>
</dbReference>
<reference evidence="10 11" key="1">
    <citation type="submission" date="2018-08" db="EMBL/GenBank/DDBJ databases">
        <title>Genomic investigation of the strawberry pathogen Phytophthora fragariae indicates pathogenicity is determined by transcriptional variation in three key races.</title>
        <authorList>
            <person name="Adams T.M."/>
            <person name="Armitage A.D."/>
            <person name="Sobczyk M.K."/>
            <person name="Bates H.J."/>
            <person name="Dunwell J.M."/>
            <person name="Nellist C.F."/>
            <person name="Harrison R.J."/>
        </authorList>
    </citation>
    <scope>NUCLEOTIDE SEQUENCE [LARGE SCALE GENOMIC DNA]</scope>
    <source>
        <strain evidence="8 12">A4</strain>
        <strain evidence="7 13">BC-1</strain>
        <strain evidence="6 11">NOV-27</strain>
        <strain evidence="4 14">NOV-5</strain>
        <strain evidence="5 15">NOV-71</strain>
        <strain evidence="9 16">NOV-77</strain>
        <strain evidence="2 10">NOV-9</strain>
        <strain evidence="3 17">ONT-3</strain>
    </source>
</reference>
<dbReference type="EMBL" id="QXGF01000517">
    <property type="protein sequence ID" value="KAE8939025.1"/>
    <property type="molecule type" value="Genomic_DNA"/>
</dbReference>
<dbReference type="Proteomes" id="UP000488956">
    <property type="component" value="Unassembled WGS sequence"/>
</dbReference>
<evidence type="ECO:0000313" key="9">
    <source>
        <dbReference type="EMBL" id="KAE9341838.1"/>
    </source>
</evidence>
<protein>
    <submittedName>
        <fullName evidence="4">Uncharacterized protein</fullName>
    </submittedName>
</protein>
<evidence type="ECO:0000313" key="3">
    <source>
        <dbReference type="EMBL" id="KAE9112079.1"/>
    </source>
</evidence>
<evidence type="ECO:0000313" key="5">
    <source>
        <dbReference type="EMBL" id="KAE9118845.1"/>
    </source>
</evidence>
<evidence type="ECO:0000313" key="15">
    <source>
        <dbReference type="Proteomes" id="UP000441208"/>
    </source>
</evidence>
<evidence type="ECO:0000313" key="7">
    <source>
        <dbReference type="EMBL" id="KAE9235287.1"/>
    </source>
</evidence>
<sequence>MQRKNREAEGESVASNPPPRRDYIPVPKPGKSCGCNSEDEGPRHRPREKHSHSEAVAAASVTIGNPKGQSHQALLRGVTSASSLRACECGIALLDCYWRTTSTWRCMRRSS</sequence>
<dbReference type="EMBL" id="QXFY01000527">
    <property type="protein sequence ID" value="KAE9341838.1"/>
    <property type="molecule type" value="Genomic_DNA"/>
</dbReference>
<dbReference type="EMBL" id="QXGD01000532">
    <property type="protein sequence ID" value="KAE9235287.1"/>
    <property type="molecule type" value="Genomic_DNA"/>
</dbReference>